<comment type="caution">
    <text evidence="2">The sequence shown here is derived from an EMBL/GenBank/DDBJ whole genome shotgun (WGS) entry which is preliminary data.</text>
</comment>
<dbReference type="Proteomes" id="UP000319449">
    <property type="component" value="Unassembled WGS sequence"/>
</dbReference>
<accession>A0A562VF45</accession>
<reference evidence="2 3" key="1">
    <citation type="submission" date="2019-07" db="EMBL/GenBank/DDBJ databases">
        <title>Genomic Encyclopedia of Archaeal and Bacterial Type Strains, Phase II (KMG-II): from individual species to whole genera.</title>
        <authorList>
            <person name="Goeker M."/>
        </authorList>
    </citation>
    <scope>NUCLEOTIDE SEQUENCE [LARGE SCALE GENOMIC DNA]</scope>
    <source>
        <strain evidence="2 3">ATCC BAA-1139</strain>
    </source>
</reference>
<sequence length="162" mass="18176">MSLVLRIVVLVMLTALMAAPTVHAADADPVAAMPYRYADFDFKYAWRTVQVDRGLAVDGVLKNVRYASVDDVVLTVSLLNREGKRLADATTFPIPQQIKMDYYSPFDLVLKNVVLSSGDLLRFQIRYRVDEGGNNSFNWLGSFTVDAATGRLLNEKGKIDRW</sequence>
<feature type="signal peptide" evidence="1">
    <location>
        <begin position="1"/>
        <end position="24"/>
    </location>
</feature>
<gene>
    <name evidence="2" type="ORF">JN12_03362</name>
</gene>
<protein>
    <submittedName>
        <fullName evidence="2">Uncharacterized protein</fullName>
    </submittedName>
</protein>
<proteinExistence type="predicted"/>
<evidence type="ECO:0000256" key="1">
    <source>
        <dbReference type="SAM" id="SignalP"/>
    </source>
</evidence>
<evidence type="ECO:0000313" key="3">
    <source>
        <dbReference type="Proteomes" id="UP000319449"/>
    </source>
</evidence>
<organism evidence="2 3">
    <name type="scientific">Geobacter argillaceus</name>
    <dbReference type="NCBI Taxonomy" id="345631"/>
    <lineage>
        <taxon>Bacteria</taxon>
        <taxon>Pseudomonadati</taxon>
        <taxon>Thermodesulfobacteriota</taxon>
        <taxon>Desulfuromonadia</taxon>
        <taxon>Geobacterales</taxon>
        <taxon>Geobacteraceae</taxon>
        <taxon>Geobacter</taxon>
    </lineage>
</organism>
<dbReference type="EMBL" id="VLLN01000027">
    <property type="protein sequence ID" value="TWJ16421.1"/>
    <property type="molecule type" value="Genomic_DNA"/>
</dbReference>
<keyword evidence="1" id="KW-0732">Signal</keyword>
<evidence type="ECO:0000313" key="2">
    <source>
        <dbReference type="EMBL" id="TWJ16421.1"/>
    </source>
</evidence>
<name>A0A562VF45_9BACT</name>
<feature type="chain" id="PRO_5022189077" evidence="1">
    <location>
        <begin position="25"/>
        <end position="162"/>
    </location>
</feature>
<keyword evidence="3" id="KW-1185">Reference proteome</keyword>
<dbReference type="AlphaFoldDB" id="A0A562VF45"/>